<dbReference type="SUPFAM" id="SSF49265">
    <property type="entry name" value="Fibronectin type III"/>
    <property type="match status" value="1"/>
</dbReference>
<accession>A0A6A3P013</accession>
<dbReference type="Proteomes" id="UP000435112">
    <property type="component" value="Unassembled WGS sequence"/>
</dbReference>
<evidence type="ECO:0000313" key="3">
    <source>
        <dbReference type="EMBL" id="KAE9052734.1"/>
    </source>
</evidence>
<name>A0A6A3P013_9STRA</name>
<sequence>MPSSSSSAAQPAPAKLKTRSEFSVTLEVAPSTAESTSFYRYEYKEAGSAWEQGAQHVDAAVGASEVVLDDLNPTSTYEVRIYEVARAADGKETVSMPSEVAAVDTEVPGCGPDSGQGCLCTIQ</sequence>
<protein>
    <recommendedName>
        <fullName evidence="1">Fibronectin type-III domain-containing protein</fullName>
    </recommendedName>
</protein>
<comment type="caution">
    <text evidence="2">The sequence shown here is derived from an EMBL/GenBank/DDBJ whole genome shotgun (WGS) entry which is preliminary data.</text>
</comment>
<reference evidence="4 5" key="1">
    <citation type="submission" date="2018-09" db="EMBL/GenBank/DDBJ databases">
        <title>Genomic investigation of the strawberry pathogen Phytophthora fragariae indicates pathogenicity is determined by transcriptional variation in three key races.</title>
        <authorList>
            <person name="Adams T.M."/>
            <person name="Armitage A.D."/>
            <person name="Sobczyk M.K."/>
            <person name="Bates H.J."/>
            <person name="Dunwell J.M."/>
            <person name="Nellist C.F."/>
            <person name="Harrison R.J."/>
        </authorList>
    </citation>
    <scope>NUCLEOTIDE SEQUENCE [LARGE SCALE GENOMIC DNA]</scope>
    <source>
        <strain evidence="3 4">SCRP249</strain>
        <strain evidence="2 5">SCRP324</strain>
    </source>
</reference>
<evidence type="ECO:0000313" key="2">
    <source>
        <dbReference type="EMBL" id="KAE9048434.1"/>
    </source>
</evidence>
<dbReference type="EMBL" id="QXFU01000010">
    <property type="protein sequence ID" value="KAE9048434.1"/>
    <property type="molecule type" value="Genomic_DNA"/>
</dbReference>
<organism evidence="2 5">
    <name type="scientific">Phytophthora rubi</name>
    <dbReference type="NCBI Taxonomy" id="129364"/>
    <lineage>
        <taxon>Eukaryota</taxon>
        <taxon>Sar</taxon>
        <taxon>Stramenopiles</taxon>
        <taxon>Oomycota</taxon>
        <taxon>Peronosporomycetes</taxon>
        <taxon>Peronosporales</taxon>
        <taxon>Peronosporaceae</taxon>
        <taxon>Phytophthora</taxon>
    </lineage>
</organism>
<dbReference type="PROSITE" id="PS50853">
    <property type="entry name" value="FN3"/>
    <property type="match status" value="1"/>
</dbReference>
<evidence type="ECO:0000313" key="4">
    <source>
        <dbReference type="Proteomes" id="UP000429607"/>
    </source>
</evidence>
<dbReference type="AlphaFoldDB" id="A0A6A3P013"/>
<dbReference type="OrthoDB" id="152385at2759"/>
<dbReference type="InterPro" id="IPR003961">
    <property type="entry name" value="FN3_dom"/>
</dbReference>
<evidence type="ECO:0000259" key="1">
    <source>
        <dbReference type="PROSITE" id="PS50853"/>
    </source>
</evidence>
<dbReference type="InterPro" id="IPR013783">
    <property type="entry name" value="Ig-like_fold"/>
</dbReference>
<gene>
    <name evidence="3" type="ORF">PR001_g227</name>
    <name evidence="2" type="ORF">PR002_g457</name>
</gene>
<dbReference type="CDD" id="cd00063">
    <property type="entry name" value="FN3"/>
    <property type="match status" value="1"/>
</dbReference>
<dbReference type="Gene3D" id="2.60.40.10">
    <property type="entry name" value="Immunoglobulins"/>
    <property type="match status" value="1"/>
</dbReference>
<dbReference type="Pfam" id="PF00041">
    <property type="entry name" value="fn3"/>
    <property type="match status" value="1"/>
</dbReference>
<dbReference type="EMBL" id="QXFV01000005">
    <property type="protein sequence ID" value="KAE9052734.1"/>
    <property type="molecule type" value="Genomic_DNA"/>
</dbReference>
<feature type="domain" description="Fibronectin type-III" evidence="1">
    <location>
        <begin position="10"/>
        <end position="108"/>
    </location>
</feature>
<evidence type="ECO:0000313" key="5">
    <source>
        <dbReference type="Proteomes" id="UP000435112"/>
    </source>
</evidence>
<dbReference type="InterPro" id="IPR036116">
    <property type="entry name" value="FN3_sf"/>
</dbReference>
<dbReference type="Proteomes" id="UP000429607">
    <property type="component" value="Unassembled WGS sequence"/>
</dbReference>
<proteinExistence type="predicted"/>